<evidence type="ECO:0000256" key="1">
    <source>
        <dbReference type="SAM" id="MobiDB-lite"/>
    </source>
</evidence>
<dbReference type="RefSeq" id="XP_029761316.1">
    <property type="nucleotide sequence ID" value="XM_029900562.1"/>
</dbReference>
<dbReference type="GeneID" id="40742868"/>
<gene>
    <name evidence="2" type="ORF">M438DRAFT_272375</name>
</gene>
<dbReference type="SUPFAM" id="SSF52047">
    <property type="entry name" value="RNI-like"/>
    <property type="match status" value="1"/>
</dbReference>
<reference evidence="2 3" key="1">
    <citation type="journal article" date="2014" name="BMC Genomics">
        <title>Genome sequencing of four Aureobasidium pullulans varieties: biotechnological potential, stress tolerance, and description of new species.</title>
        <authorList>
            <person name="Gostin Ar C."/>
            <person name="Ohm R.A."/>
            <person name="Kogej T."/>
            <person name="Sonjak S."/>
            <person name="Turk M."/>
            <person name="Zajc J."/>
            <person name="Zalar P."/>
            <person name="Grube M."/>
            <person name="Sun H."/>
            <person name="Han J."/>
            <person name="Sharma A."/>
            <person name="Chiniquy J."/>
            <person name="Ngan C.Y."/>
            <person name="Lipzen A."/>
            <person name="Barry K."/>
            <person name="Grigoriev I.V."/>
            <person name="Gunde-Cimerman N."/>
        </authorList>
    </citation>
    <scope>NUCLEOTIDE SEQUENCE [LARGE SCALE GENOMIC DNA]</scope>
    <source>
        <strain evidence="2 3">EXF-150</strain>
    </source>
</reference>
<dbReference type="AlphaFoldDB" id="A0A074XN98"/>
<dbReference type="OrthoDB" id="2520703at2759"/>
<evidence type="ECO:0000313" key="3">
    <source>
        <dbReference type="Proteomes" id="UP000030706"/>
    </source>
</evidence>
<feature type="compositionally biased region" description="Acidic residues" evidence="1">
    <location>
        <begin position="530"/>
        <end position="541"/>
    </location>
</feature>
<dbReference type="EMBL" id="KL584981">
    <property type="protein sequence ID" value="KEQ85129.1"/>
    <property type="molecule type" value="Genomic_DNA"/>
</dbReference>
<keyword evidence="3" id="KW-1185">Reference proteome</keyword>
<sequence length="541" mass="61587">MAHLPNEIWFQVVGYINSPNTTSECDDPEVCCDDNDCSNTAQQDLINLCLVSEQIRAIAQPLLYSGFVKPKTVSAQFRLLKPDSEWLHKYYQRDQRSFRAARKETRLERFLRTLISRPDLAVEVKDLRLNKIYEASLLPSCLRQLYQKLPLPSTTSSMFVDALKRYRGFDRLDISFRRSWEKSLQDGEEGAEIALLLTLVPTVLEVHLEPDQPSVGYFVQTLCNTILDPIPQPYVLKTACGMLSKEPAESHSLIRQPTPILSFLTTLTVKSPAMFPVDLRSCVSLLSLPTLTAFTGEFLVGNLFHNEPTQFSEIPSNNLRHLQLEHCKIGWRGLEAFLGTFKALQTLEIDTSFAFNPEHEIPIVRAGFLNALQGMSGTLARLVLMMPEYANEVFLDLRTFAKLRYLEIDLDLLTHDGDPPYLHELLPPGIQSLIIRRIVFHILPHLNTLLSTFKDVPEFCDLSVVKVYTMEEEDSCELQEDLFLISERAGLYHLDFNVEEEPVENSWWWWWGSPPGSDVGSEVVSNGAVSDDDQDSDDDDE</sequence>
<protein>
    <submittedName>
        <fullName evidence="2">Uncharacterized protein</fullName>
    </submittedName>
</protein>
<name>A0A074XN98_AURPU</name>
<dbReference type="Proteomes" id="UP000030706">
    <property type="component" value="Unassembled WGS sequence"/>
</dbReference>
<accession>A0A074XN98</accession>
<proteinExistence type="predicted"/>
<feature type="region of interest" description="Disordered" evidence="1">
    <location>
        <begin position="519"/>
        <end position="541"/>
    </location>
</feature>
<dbReference type="HOGENOM" id="CLU_470070_0_0_1"/>
<organism evidence="2 3">
    <name type="scientific">Aureobasidium pullulans EXF-150</name>
    <dbReference type="NCBI Taxonomy" id="1043002"/>
    <lineage>
        <taxon>Eukaryota</taxon>
        <taxon>Fungi</taxon>
        <taxon>Dikarya</taxon>
        <taxon>Ascomycota</taxon>
        <taxon>Pezizomycotina</taxon>
        <taxon>Dothideomycetes</taxon>
        <taxon>Dothideomycetidae</taxon>
        <taxon>Dothideales</taxon>
        <taxon>Saccotheciaceae</taxon>
        <taxon>Aureobasidium</taxon>
    </lineage>
</organism>
<evidence type="ECO:0000313" key="2">
    <source>
        <dbReference type="EMBL" id="KEQ85129.1"/>
    </source>
</evidence>